<proteinExistence type="predicted"/>
<feature type="non-terminal residue" evidence="2">
    <location>
        <position position="119"/>
    </location>
</feature>
<dbReference type="Proteomes" id="UP000017836">
    <property type="component" value="Unassembled WGS sequence"/>
</dbReference>
<sequence>RDLADEGVSQRTVLLDQDFPSEAVANMDDNADVTTPNEGDMAVDMDTGYDDYAQDEDEAQDNEETDGTMENDWQGPVVQKCERAQHDAVSDDQEDPMRLTREEAHTSRRNSYSTMERRS</sequence>
<dbReference type="AlphaFoldDB" id="W1NQJ8"/>
<evidence type="ECO:0000256" key="1">
    <source>
        <dbReference type="SAM" id="MobiDB-lite"/>
    </source>
</evidence>
<feature type="compositionally biased region" description="Basic and acidic residues" evidence="1">
    <location>
        <begin position="80"/>
        <end position="106"/>
    </location>
</feature>
<keyword evidence="3" id="KW-1185">Reference proteome</keyword>
<feature type="compositionally biased region" description="Polar residues" evidence="1">
    <location>
        <begin position="109"/>
        <end position="119"/>
    </location>
</feature>
<feature type="region of interest" description="Disordered" evidence="1">
    <location>
        <begin position="1"/>
        <end position="119"/>
    </location>
</feature>
<feature type="compositionally biased region" description="Acidic residues" evidence="1">
    <location>
        <begin position="41"/>
        <end position="69"/>
    </location>
</feature>
<dbReference type="EMBL" id="KI395895">
    <property type="protein sequence ID" value="ERM97723.1"/>
    <property type="molecule type" value="Genomic_DNA"/>
</dbReference>
<feature type="non-terminal residue" evidence="2">
    <location>
        <position position="1"/>
    </location>
</feature>
<accession>W1NQJ8</accession>
<evidence type="ECO:0000313" key="3">
    <source>
        <dbReference type="Proteomes" id="UP000017836"/>
    </source>
</evidence>
<gene>
    <name evidence="2" type="ORF">AMTR_s00121p00117100</name>
</gene>
<protein>
    <submittedName>
        <fullName evidence="2">Uncharacterized protein</fullName>
    </submittedName>
</protein>
<reference evidence="3" key="1">
    <citation type="journal article" date="2013" name="Science">
        <title>The Amborella genome and the evolution of flowering plants.</title>
        <authorList>
            <consortium name="Amborella Genome Project"/>
        </authorList>
    </citation>
    <scope>NUCLEOTIDE SEQUENCE [LARGE SCALE GENOMIC DNA]</scope>
</reference>
<evidence type="ECO:0000313" key="2">
    <source>
        <dbReference type="EMBL" id="ERM97723.1"/>
    </source>
</evidence>
<dbReference type="Gramene" id="ERM97723">
    <property type="protein sequence ID" value="ERM97723"/>
    <property type="gene ID" value="AMTR_s00121p00117100"/>
</dbReference>
<name>W1NQJ8_AMBTC</name>
<organism evidence="2 3">
    <name type="scientific">Amborella trichopoda</name>
    <dbReference type="NCBI Taxonomy" id="13333"/>
    <lineage>
        <taxon>Eukaryota</taxon>
        <taxon>Viridiplantae</taxon>
        <taxon>Streptophyta</taxon>
        <taxon>Embryophyta</taxon>
        <taxon>Tracheophyta</taxon>
        <taxon>Spermatophyta</taxon>
        <taxon>Magnoliopsida</taxon>
        <taxon>Amborellales</taxon>
        <taxon>Amborellaceae</taxon>
        <taxon>Amborella</taxon>
    </lineage>
</organism>
<dbReference type="HOGENOM" id="CLU_167293_2_0_1"/>